<name>A0A212IWF7_9DELT</name>
<dbReference type="EMBL" id="FLUQ01000001">
    <property type="protein sequence ID" value="SBV91514.1"/>
    <property type="molecule type" value="Genomic_DNA"/>
</dbReference>
<protein>
    <submittedName>
        <fullName evidence="2">Putative Chemotaxis phosphatase, CheZ</fullName>
    </submittedName>
</protein>
<dbReference type="GO" id="GO:0009288">
    <property type="term" value="C:bacterial-type flagellum"/>
    <property type="evidence" value="ECO:0007669"/>
    <property type="project" value="InterPro"/>
</dbReference>
<feature type="compositionally biased region" description="Basic and acidic residues" evidence="1">
    <location>
        <begin position="239"/>
        <end position="249"/>
    </location>
</feature>
<evidence type="ECO:0000256" key="1">
    <source>
        <dbReference type="SAM" id="MobiDB-lite"/>
    </source>
</evidence>
<reference evidence="2" key="1">
    <citation type="submission" date="2016-04" db="EMBL/GenBank/DDBJ databases">
        <authorList>
            <person name="Evans L.H."/>
            <person name="Alamgir A."/>
            <person name="Owens N."/>
            <person name="Weber N.D."/>
            <person name="Virtaneva K."/>
            <person name="Barbian K."/>
            <person name="Babar A."/>
            <person name="Rosenke K."/>
        </authorList>
    </citation>
    <scope>NUCLEOTIDE SEQUENCE</scope>
    <source>
        <strain evidence="2">86</strain>
    </source>
</reference>
<organism evidence="2">
    <name type="scientific">uncultured delta proteobacterium</name>
    <dbReference type="NCBI Taxonomy" id="34034"/>
    <lineage>
        <taxon>Bacteria</taxon>
        <taxon>Deltaproteobacteria</taxon>
        <taxon>environmental samples</taxon>
    </lineage>
</organism>
<accession>A0A212IWF7</accession>
<gene>
    <name evidence="2" type="ORF">KL86DPRO_10204</name>
</gene>
<proteinExistence type="predicted"/>
<dbReference type="GO" id="GO:0003824">
    <property type="term" value="F:catalytic activity"/>
    <property type="evidence" value="ECO:0007669"/>
    <property type="project" value="InterPro"/>
</dbReference>
<dbReference type="AlphaFoldDB" id="A0A212IWF7"/>
<evidence type="ECO:0000313" key="2">
    <source>
        <dbReference type="EMBL" id="SBV91514.1"/>
    </source>
</evidence>
<dbReference type="Pfam" id="PF04344">
    <property type="entry name" value="CheZ"/>
    <property type="match status" value="1"/>
</dbReference>
<dbReference type="SUPFAM" id="SSF75708">
    <property type="entry name" value="Chemotaxis phosphatase CheZ"/>
    <property type="match status" value="1"/>
</dbReference>
<feature type="region of interest" description="Disordered" evidence="1">
    <location>
        <begin position="239"/>
        <end position="258"/>
    </location>
</feature>
<dbReference type="GO" id="GO:0050920">
    <property type="term" value="P:regulation of chemotaxis"/>
    <property type="evidence" value="ECO:0007669"/>
    <property type="project" value="InterPro"/>
</dbReference>
<sequence>MGSAIEGSGMLEQQKIVDHAMDGITGLFREYAKTTEIGEAAQKALLVFVRATLSASLDNALKESELYRHINTEMRQGLQHLYKTITSVAGPGQDSAAKGDTGKLFCEATEQLNEVMATTLEATESIMGEVERLLDLLQEVSGHLQTIKTAGDSDAVNTLIGQVTTFEDSLTQIMTSLSFQDLTGQRLKKVVAALGEIQDSIFEMYVSSGLMLKTREEMPEKAVVEIAAESKRRLDEIKEVKGSELKGPSRDTNQADVDSLLADLGL</sequence>
<dbReference type="Gene3D" id="1.10.287.500">
    <property type="entry name" value="Helix hairpin bin"/>
    <property type="match status" value="1"/>
</dbReference>
<dbReference type="InterPro" id="IPR007439">
    <property type="entry name" value="Chemotax_Pase_CheZ"/>
</dbReference>